<organism evidence="1 2">
    <name type="scientific">Hibiscus sabdariffa</name>
    <name type="common">roselle</name>
    <dbReference type="NCBI Taxonomy" id="183260"/>
    <lineage>
        <taxon>Eukaryota</taxon>
        <taxon>Viridiplantae</taxon>
        <taxon>Streptophyta</taxon>
        <taxon>Embryophyta</taxon>
        <taxon>Tracheophyta</taxon>
        <taxon>Spermatophyta</taxon>
        <taxon>Magnoliopsida</taxon>
        <taxon>eudicotyledons</taxon>
        <taxon>Gunneridae</taxon>
        <taxon>Pentapetalae</taxon>
        <taxon>rosids</taxon>
        <taxon>malvids</taxon>
        <taxon>Malvales</taxon>
        <taxon>Malvaceae</taxon>
        <taxon>Malvoideae</taxon>
        <taxon>Hibiscus</taxon>
    </lineage>
</organism>
<accession>A0ABR2T7E5</accession>
<name>A0ABR2T7E5_9ROSI</name>
<dbReference type="EMBL" id="JBBPBN010000008">
    <property type="protein sequence ID" value="KAK9033246.1"/>
    <property type="molecule type" value="Genomic_DNA"/>
</dbReference>
<comment type="caution">
    <text evidence="1">The sequence shown here is derived from an EMBL/GenBank/DDBJ whole genome shotgun (WGS) entry which is preliminary data.</text>
</comment>
<evidence type="ECO:0000313" key="2">
    <source>
        <dbReference type="Proteomes" id="UP001396334"/>
    </source>
</evidence>
<gene>
    <name evidence="1" type="ORF">V6N11_018281</name>
</gene>
<dbReference type="Proteomes" id="UP001396334">
    <property type="component" value="Unassembled WGS sequence"/>
</dbReference>
<reference evidence="1 2" key="1">
    <citation type="journal article" date="2024" name="G3 (Bethesda)">
        <title>Genome assembly of Hibiscus sabdariffa L. provides insights into metabolisms of medicinal natural products.</title>
        <authorList>
            <person name="Kim T."/>
        </authorList>
    </citation>
    <scope>NUCLEOTIDE SEQUENCE [LARGE SCALE GENOMIC DNA]</scope>
    <source>
        <strain evidence="1">TK-2024</strain>
        <tissue evidence="1">Old leaves</tissue>
    </source>
</reference>
<proteinExistence type="predicted"/>
<keyword evidence="2" id="KW-1185">Reference proteome</keyword>
<evidence type="ECO:0000313" key="1">
    <source>
        <dbReference type="EMBL" id="KAK9033246.1"/>
    </source>
</evidence>
<sequence length="125" mass="14266">MITDSGSWDWGRLGTLLPIAILDRIASIPPPQLNLGDGLVPPESQVVFFSLPFKDWLCKNLFTNSVMDKDRDWLIRFAIMCWLLWKHQCRLLLESEVGVMDDVLVHGNWLVRECSRVAIGVRGES</sequence>
<protein>
    <submittedName>
        <fullName evidence="1">Uncharacterized protein</fullName>
    </submittedName>
</protein>